<feature type="transmembrane region" description="Helical" evidence="12">
    <location>
        <begin position="418"/>
        <end position="437"/>
    </location>
</feature>
<feature type="transmembrane region" description="Helical" evidence="12">
    <location>
        <begin position="370"/>
        <end position="391"/>
    </location>
</feature>
<keyword evidence="7 11" id="KW-0016">Alginate biosynthesis</keyword>
<feature type="transmembrane region" description="Helical" evidence="12">
    <location>
        <begin position="48"/>
        <end position="66"/>
    </location>
</feature>
<comment type="caution">
    <text evidence="13">The sequence shown here is derived from an EMBL/GenBank/DDBJ whole genome shotgun (WGS) entry which is preliminary data.</text>
</comment>
<feature type="transmembrane region" description="Helical" evidence="12">
    <location>
        <begin position="78"/>
        <end position="101"/>
    </location>
</feature>
<dbReference type="GO" id="GO:0016746">
    <property type="term" value="F:acyltransferase activity"/>
    <property type="evidence" value="ECO:0007669"/>
    <property type="project" value="UniProtKB-KW"/>
</dbReference>
<evidence type="ECO:0000256" key="3">
    <source>
        <dbReference type="ARBA" id="ARBA00010323"/>
    </source>
</evidence>
<reference evidence="14" key="1">
    <citation type="submission" date="2023-07" db="EMBL/GenBank/DDBJ databases">
        <title>The carbon used by Thiothrix.</title>
        <authorList>
            <person name="Chen L."/>
        </authorList>
    </citation>
    <scope>NUCLEOTIDE SEQUENCE [LARGE SCALE GENOMIC DNA]</scope>
</reference>
<gene>
    <name evidence="13" type="ORF">VSS37_18915</name>
</gene>
<protein>
    <recommendedName>
        <fullName evidence="11">Probable alginate O-acetylase</fullName>
        <ecNumber evidence="11">2.3.1.-</ecNumber>
    </recommendedName>
</protein>
<dbReference type="EMBL" id="JAYMYJ010000147">
    <property type="protein sequence ID" value="MEB4593059.1"/>
    <property type="molecule type" value="Genomic_DNA"/>
</dbReference>
<dbReference type="InterPro" id="IPR028362">
    <property type="entry name" value="AlgI"/>
</dbReference>
<feature type="transmembrane region" description="Helical" evidence="12">
    <location>
        <begin position="151"/>
        <end position="170"/>
    </location>
</feature>
<dbReference type="PIRSF" id="PIRSF500217">
    <property type="entry name" value="AlgI"/>
    <property type="match status" value="1"/>
</dbReference>
<comment type="similarity">
    <text evidence="3 11">Belongs to the membrane-bound acyltransferase family.</text>
</comment>
<evidence type="ECO:0000256" key="9">
    <source>
        <dbReference type="ARBA" id="ARBA00023136"/>
    </source>
</evidence>
<evidence type="ECO:0000256" key="11">
    <source>
        <dbReference type="PIRNR" id="PIRNR016636"/>
    </source>
</evidence>
<feature type="transmembrane region" description="Helical" evidence="12">
    <location>
        <begin position="7"/>
        <end position="28"/>
    </location>
</feature>
<feature type="transmembrane region" description="Helical" evidence="12">
    <location>
        <begin position="331"/>
        <end position="349"/>
    </location>
</feature>
<evidence type="ECO:0000256" key="2">
    <source>
        <dbReference type="ARBA" id="ARBA00005182"/>
    </source>
</evidence>
<keyword evidence="14" id="KW-1185">Reference proteome</keyword>
<dbReference type="InterPro" id="IPR051085">
    <property type="entry name" value="MB_O-acyltransferase"/>
</dbReference>
<feature type="transmembrane region" description="Helical" evidence="12">
    <location>
        <begin position="308"/>
        <end position="325"/>
    </location>
</feature>
<dbReference type="InterPro" id="IPR004299">
    <property type="entry name" value="MBOAT_fam"/>
</dbReference>
<evidence type="ECO:0000256" key="5">
    <source>
        <dbReference type="ARBA" id="ARBA00022679"/>
    </source>
</evidence>
<keyword evidence="11" id="KW-0997">Cell inner membrane</keyword>
<dbReference type="PANTHER" id="PTHR13285">
    <property type="entry name" value="ACYLTRANSFERASE"/>
    <property type="match status" value="1"/>
</dbReference>
<keyword evidence="6 11" id="KW-0812">Transmembrane</keyword>
<sequence length="480" mass="55339">MIFTTVEFAVFFLIVLIFNWFFRGMPGFYKLFLLEANAVFYLSFDARFLPLIFLIGLLNWGFGYLITLTESVFRKKLLLFADITLSLAPLAFFKYSEFFAASILPLVWDGDLVSRLPEMDLIFPIGISFFTFQGMSYAIDVYRDKGRLVRNPVDILLFVSFFPTVLSGPIMRAHVFVPQLENPVYNTRSFQLGFALILSGLFKKIVIASYLSEHIVRQVFQVPADYSSLSVLAAVYAYSIQIFCDFSGYSDLAIGVALLLGYRIPFNFDRPYIATDLQEFWRRWHISLSTWLRDYLYIPLGGNQHGKAFKYLNILITMTLGGLWHGAHMRFLLWGMLHGLGLALTHAVKDIHRHFAHRRPQTGQEAKPSLLLKIVLWLLTFHFVSFAWVFFEAEDTDRAMEIFRAVFTQEQTGKGFELLVIPAIAVGLLLNFFGPWLQKTYLEFQRRLPLPLQVVVIALICIIILRMGPEGVLPFIYFQF</sequence>
<evidence type="ECO:0000313" key="13">
    <source>
        <dbReference type="EMBL" id="MEB4593059.1"/>
    </source>
</evidence>
<evidence type="ECO:0000256" key="4">
    <source>
        <dbReference type="ARBA" id="ARBA00022475"/>
    </source>
</evidence>
<keyword evidence="4 11" id="KW-1003">Cell membrane</keyword>
<evidence type="ECO:0000313" key="14">
    <source>
        <dbReference type="Proteomes" id="UP001308005"/>
    </source>
</evidence>
<evidence type="ECO:0000256" key="6">
    <source>
        <dbReference type="ARBA" id="ARBA00022692"/>
    </source>
</evidence>
<keyword evidence="10 11" id="KW-0012">Acyltransferase</keyword>
<proteinExistence type="inferred from homology"/>
<dbReference type="Proteomes" id="UP001308005">
    <property type="component" value="Unassembled WGS sequence"/>
</dbReference>
<comment type="pathway">
    <text evidence="2 11">Glycan biosynthesis; alginate biosynthesis.</text>
</comment>
<name>A0ABU6D412_9GAMM</name>
<feature type="transmembrane region" description="Helical" evidence="12">
    <location>
        <begin position="190"/>
        <end position="211"/>
    </location>
</feature>
<evidence type="ECO:0000256" key="12">
    <source>
        <dbReference type="SAM" id="Phobius"/>
    </source>
</evidence>
<dbReference type="Pfam" id="PF03062">
    <property type="entry name" value="MBOAT"/>
    <property type="match status" value="1"/>
</dbReference>
<keyword evidence="8 12" id="KW-1133">Transmembrane helix</keyword>
<dbReference type="PIRSF" id="PIRSF016636">
    <property type="entry name" value="AlgI_DltB"/>
    <property type="match status" value="1"/>
</dbReference>
<evidence type="ECO:0000256" key="7">
    <source>
        <dbReference type="ARBA" id="ARBA00022841"/>
    </source>
</evidence>
<organism evidence="13 14">
    <name type="scientific">Candidatus Thiothrix phosphatis</name>
    <dbReference type="NCBI Taxonomy" id="3112415"/>
    <lineage>
        <taxon>Bacteria</taxon>
        <taxon>Pseudomonadati</taxon>
        <taxon>Pseudomonadota</taxon>
        <taxon>Gammaproteobacteria</taxon>
        <taxon>Thiotrichales</taxon>
        <taxon>Thiotrichaceae</taxon>
        <taxon>Thiothrix</taxon>
    </lineage>
</organism>
<evidence type="ECO:0000256" key="10">
    <source>
        <dbReference type="ARBA" id="ARBA00023315"/>
    </source>
</evidence>
<feature type="transmembrane region" description="Helical" evidence="12">
    <location>
        <begin position="121"/>
        <end position="139"/>
    </location>
</feature>
<evidence type="ECO:0000256" key="1">
    <source>
        <dbReference type="ARBA" id="ARBA00004651"/>
    </source>
</evidence>
<comment type="subcellular location">
    <subcellularLocation>
        <location evidence="11">Cell inner membrane</location>
    </subcellularLocation>
    <subcellularLocation>
        <location evidence="1">Cell membrane</location>
        <topology evidence="1">Multi-pass membrane protein</topology>
    </subcellularLocation>
</comment>
<dbReference type="EC" id="2.3.1.-" evidence="11"/>
<dbReference type="RefSeq" id="WP_324697706.1">
    <property type="nucleotide sequence ID" value="NZ_JAYMYJ010000147.1"/>
</dbReference>
<keyword evidence="9 11" id="KW-0472">Membrane</keyword>
<dbReference type="PANTHER" id="PTHR13285:SF23">
    <property type="entry name" value="TEICHOIC ACID D-ALANYLTRANSFERASE"/>
    <property type="match status" value="1"/>
</dbReference>
<accession>A0ABU6D412</accession>
<evidence type="ECO:0000256" key="8">
    <source>
        <dbReference type="ARBA" id="ARBA00022989"/>
    </source>
</evidence>
<keyword evidence="5 11" id="KW-0808">Transferase</keyword>
<dbReference type="InterPro" id="IPR024194">
    <property type="entry name" value="Ac/AlaTfrase_AlgI/DltB"/>
</dbReference>
<feature type="transmembrane region" description="Helical" evidence="12">
    <location>
        <begin position="449"/>
        <end position="468"/>
    </location>
</feature>